<sequence length="41" mass="4856">MGKAFPISGNRFRELRLFPKANAYQLDEYDGTFFRKTIDKL</sequence>
<dbReference type="KEGG" id="dmm:dnm_016440"/>
<evidence type="ECO:0000313" key="2">
    <source>
        <dbReference type="Proteomes" id="UP000663722"/>
    </source>
</evidence>
<protein>
    <submittedName>
        <fullName evidence="1">Uncharacterized protein</fullName>
    </submittedName>
</protein>
<dbReference type="EMBL" id="CP061800">
    <property type="protein sequence ID" value="QTA85633.1"/>
    <property type="molecule type" value="Genomic_DNA"/>
</dbReference>
<dbReference type="AlphaFoldDB" id="A0A975GMA2"/>
<keyword evidence="2" id="KW-1185">Reference proteome</keyword>
<gene>
    <name evidence="1" type="ORF">dnm_016440</name>
</gene>
<reference evidence="1" key="1">
    <citation type="journal article" date="2021" name="Microb. Physiol.">
        <title>Proteogenomic Insights into the Physiology of Marine, Sulfate-Reducing, Filamentous Desulfonema limicola and Desulfonema magnum.</title>
        <authorList>
            <person name="Schnaars V."/>
            <person name="Wohlbrand L."/>
            <person name="Scheve S."/>
            <person name="Hinrichs C."/>
            <person name="Reinhardt R."/>
            <person name="Rabus R."/>
        </authorList>
    </citation>
    <scope>NUCLEOTIDE SEQUENCE</scope>
    <source>
        <strain evidence="1">4be13</strain>
    </source>
</reference>
<evidence type="ECO:0000313" key="1">
    <source>
        <dbReference type="EMBL" id="QTA85633.1"/>
    </source>
</evidence>
<proteinExistence type="predicted"/>
<organism evidence="1 2">
    <name type="scientific">Desulfonema magnum</name>
    <dbReference type="NCBI Taxonomy" id="45655"/>
    <lineage>
        <taxon>Bacteria</taxon>
        <taxon>Pseudomonadati</taxon>
        <taxon>Thermodesulfobacteriota</taxon>
        <taxon>Desulfobacteria</taxon>
        <taxon>Desulfobacterales</taxon>
        <taxon>Desulfococcaceae</taxon>
        <taxon>Desulfonema</taxon>
    </lineage>
</organism>
<dbReference type="Proteomes" id="UP000663722">
    <property type="component" value="Chromosome"/>
</dbReference>
<name>A0A975GMA2_9BACT</name>
<accession>A0A975GMA2</accession>